<dbReference type="PATRIC" id="fig|1117379.3.peg.3708"/>
<keyword evidence="6 9" id="KW-1133">Transmembrane helix</keyword>
<feature type="transmembrane region" description="Helical" evidence="9">
    <location>
        <begin position="6"/>
        <end position="26"/>
    </location>
</feature>
<keyword evidence="7 9" id="KW-0472">Membrane</keyword>
<dbReference type="EMBL" id="AJLS01000124">
    <property type="protein sequence ID" value="EKN65895.1"/>
    <property type="molecule type" value="Genomic_DNA"/>
</dbReference>
<evidence type="ECO:0000256" key="2">
    <source>
        <dbReference type="ARBA" id="ARBA00022448"/>
    </source>
</evidence>
<evidence type="ECO:0000256" key="3">
    <source>
        <dbReference type="ARBA" id="ARBA00022475"/>
    </source>
</evidence>
<keyword evidence="2" id="KW-0813">Transport</keyword>
<feature type="transmembrane region" description="Helical" evidence="9">
    <location>
        <begin position="33"/>
        <end position="51"/>
    </location>
</feature>
<protein>
    <submittedName>
        <fullName evidence="10">Branched-chain amino acid ABC transporter permease</fullName>
    </submittedName>
</protein>
<comment type="subcellular location">
    <subcellularLocation>
        <location evidence="1">Cell membrane</location>
        <topology evidence="1">Multi-pass membrane protein</topology>
    </subcellularLocation>
</comment>
<dbReference type="Pfam" id="PF02653">
    <property type="entry name" value="BPD_transp_2"/>
    <property type="match status" value="1"/>
</dbReference>
<feature type="transmembrane region" description="Helical" evidence="9">
    <location>
        <begin position="261"/>
        <end position="280"/>
    </location>
</feature>
<keyword evidence="11" id="KW-1185">Reference proteome</keyword>
<comment type="similarity">
    <text evidence="8">Belongs to the binding-protein-dependent transport system permease family. LivHM subfamily.</text>
</comment>
<feature type="transmembrane region" description="Helical" evidence="9">
    <location>
        <begin position="132"/>
        <end position="156"/>
    </location>
</feature>
<keyword evidence="4 9" id="KW-0812">Transmembrane</keyword>
<dbReference type="PANTHER" id="PTHR11795">
    <property type="entry name" value="BRANCHED-CHAIN AMINO ACID TRANSPORT SYSTEM PERMEASE PROTEIN LIVH"/>
    <property type="match status" value="1"/>
</dbReference>
<evidence type="ECO:0000256" key="9">
    <source>
        <dbReference type="SAM" id="Phobius"/>
    </source>
</evidence>
<proteinExistence type="inferred from homology"/>
<evidence type="ECO:0000256" key="8">
    <source>
        <dbReference type="ARBA" id="ARBA00037998"/>
    </source>
</evidence>
<evidence type="ECO:0000313" key="10">
    <source>
        <dbReference type="EMBL" id="EKN65895.1"/>
    </source>
</evidence>
<keyword evidence="5" id="KW-0029">Amino-acid transport</keyword>
<feature type="transmembrane region" description="Helical" evidence="9">
    <location>
        <begin position="57"/>
        <end position="80"/>
    </location>
</feature>
<dbReference type="RefSeq" id="WP_007086574.1">
    <property type="nucleotide sequence ID" value="NZ_AJLS01000124.1"/>
</dbReference>
<evidence type="ECO:0000256" key="4">
    <source>
        <dbReference type="ARBA" id="ARBA00022692"/>
    </source>
</evidence>
<name>K6C424_9BACI</name>
<dbReference type="GO" id="GO:0005886">
    <property type="term" value="C:plasma membrane"/>
    <property type="evidence" value="ECO:0007669"/>
    <property type="project" value="UniProtKB-SubCell"/>
</dbReference>
<reference evidence="10 11" key="1">
    <citation type="journal article" date="2012" name="Front. Microbiol.">
        <title>Redundancy and modularity in membrane-associated dissimilatory nitrate reduction in Bacillus.</title>
        <authorList>
            <person name="Heylen K."/>
            <person name="Keltjens J."/>
        </authorList>
    </citation>
    <scope>NUCLEOTIDE SEQUENCE [LARGE SCALE GENOMIC DNA]</scope>
    <source>
        <strain evidence="11">LMG 21833T</strain>
    </source>
</reference>
<dbReference type="InterPro" id="IPR001851">
    <property type="entry name" value="ABC_transp_permease"/>
</dbReference>
<evidence type="ECO:0000256" key="6">
    <source>
        <dbReference type="ARBA" id="ARBA00022989"/>
    </source>
</evidence>
<organism evidence="10 11">
    <name type="scientific">Neobacillus bataviensis LMG 21833</name>
    <dbReference type="NCBI Taxonomy" id="1117379"/>
    <lineage>
        <taxon>Bacteria</taxon>
        <taxon>Bacillati</taxon>
        <taxon>Bacillota</taxon>
        <taxon>Bacilli</taxon>
        <taxon>Bacillales</taxon>
        <taxon>Bacillaceae</taxon>
        <taxon>Neobacillus</taxon>
    </lineage>
</organism>
<dbReference type="STRING" id="1117379.BABA_17902"/>
<sequence length="289" mass="31422">MLQVVLSGLIFGCVYGLAAFGLVLIFKTTGVVNFAQGEMAMITTFISYQFLKKLNMPYAISFFLALVVAAIIGFLIYLFFMKWVQSEHHLNQMVITLGLFLVINGVAGLIWGHTPTSFPVAIEGEPLNIGSVFITPNEIFLVGLTIVVMALFYLIFKYSKVGLAIRTSAQDITASKLMGIKVSKVFMTTWVVSSVLGGIAGMMTAPITYLTTNMMFDVVIMAFAAAVLGGFVSLPGALFGGLVIGLIEGLISYYIGPEFKVVFTFLLIVIVLYIRPQGIFGGRKTIKKV</sequence>
<evidence type="ECO:0000313" key="11">
    <source>
        <dbReference type="Proteomes" id="UP000006316"/>
    </source>
</evidence>
<gene>
    <name evidence="10" type="ORF">BABA_17902</name>
</gene>
<feature type="transmembrane region" description="Helical" evidence="9">
    <location>
        <begin position="92"/>
        <end position="112"/>
    </location>
</feature>
<evidence type="ECO:0000256" key="1">
    <source>
        <dbReference type="ARBA" id="ARBA00004651"/>
    </source>
</evidence>
<dbReference type="Proteomes" id="UP000006316">
    <property type="component" value="Unassembled WGS sequence"/>
</dbReference>
<dbReference type="eggNOG" id="COG0559">
    <property type="taxonomic scope" value="Bacteria"/>
</dbReference>
<feature type="transmembrane region" description="Helical" evidence="9">
    <location>
        <begin position="185"/>
        <end position="208"/>
    </location>
</feature>
<dbReference type="GO" id="GO:0022857">
    <property type="term" value="F:transmembrane transporter activity"/>
    <property type="evidence" value="ECO:0007669"/>
    <property type="project" value="InterPro"/>
</dbReference>
<dbReference type="InterPro" id="IPR052157">
    <property type="entry name" value="BCAA_transport_permease"/>
</dbReference>
<dbReference type="AlphaFoldDB" id="K6C424"/>
<comment type="caution">
    <text evidence="10">The sequence shown here is derived from an EMBL/GenBank/DDBJ whole genome shotgun (WGS) entry which is preliminary data.</text>
</comment>
<dbReference type="PANTHER" id="PTHR11795:SF451">
    <property type="entry name" value="ABC TRANSPORTER PERMEASE PROTEIN"/>
    <property type="match status" value="1"/>
</dbReference>
<accession>K6C424</accession>
<dbReference type="OrthoDB" id="9807115at2"/>
<keyword evidence="3" id="KW-1003">Cell membrane</keyword>
<dbReference type="GO" id="GO:0006865">
    <property type="term" value="P:amino acid transport"/>
    <property type="evidence" value="ECO:0007669"/>
    <property type="project" value="UniProtKB-KW"/>
</dbReference>
<evidence type="ECO:0000256" key="5">
    <source>
        <dbReference type="ARBA" id="ARBA00022970"/>
    </source>
</evidence>
<dbReference type="CDD" id="cd06582">
    <property type="entry name" value="TM_PBP1_LivH_like"/>
    <property type="match status" value="1"/>
</dbReference>
<evidence type="ECO:0000256" key="7">
    <source>
        <dbReference type="ARBA" id="ARBA00023136"/>
    </source>
</evidence>